<evidence type="ECO:0000313" key="1">
    <source>
        <dbReference type="EMBL" id="GJT96895.1"/>
    </source>
</evidence>
<gene>
    <name evidence="1" type="ORF">Tco_1092413</name>
</gene>
<dbReference type="Gene3D" id="3.10.10.10">
    <property type="entry name" value="HIV Type 1 Reverse Transcriptase, subunit A, domain 1"/>
    <property type="match status" value="1"/>
</dbReference>
<evidence type="ECO:0008006" key="3">
    <source>
        <dbReference type="Google" id="ProtNLM"/>
    </source>
</evidence>
<dbReference type="InterPro" id="IPR043502">
    <property type="entry name" value="DNA/RNA_pol_sf"/>
</dbReference>
<organism evidence="1 2">
    <name type="scientific">Tanacetum coccineum</name>
    <dbReference type="NCBI Taxonomy" id="301880"/>
    <lineage>
        <taxon>Eukaryota</taxon>
        <taxon>Viridiplantae</taxon>
        <taxon>Streptophyta</taxon>
        <taxon>Embryophyta</taxon>
        <taxon>Tracheophyta</taxon>
        <taxon>Spermatophyta</taxon>
        <taxon>Magnoliopsida</taxon>
        <taxon>eudicotyledons</taxon>
        <taxon>Gunneridae</taxon>
        <taxon>Pentapetalae</taxon>
        <taxon>asterids</taxon>
        <taxon>campanulids</taxon>
        <taxon>Asterales</taxon>
        <taxon>Asteraceae</taxon>
        <taxon>Asteroideae</taxon>
        <taxon>Anthemideae</taxon>
        <taxon>Anthemidinae</taxon>
        <taxon>Tanacetum</taxon>
    </lineage>
</organism>
<name>A0ABQ5IA46_9ASTR</name>
<comment type="caution">
    <text evidence="1">The sequence shown here is derived from an EMBL/GenBank/DDBJ whole genome shotgun (WGS) entry which is preliminary data.</text>
</comment>
<dbReference type="EMBL" id="BQNB010020522">
    <property type="protein sequence ID" value="GJT96895.1"/>
    <property type="molecule type" value="Genomic_DNA"/>
</dbReference>
<sequence length="222" mass="25412">MKSKHSRDDYLYCADHTVKLVQEQWVNTVNHDGKWTEEEEGEDSNKALAVSFYPRIEPVEPLEWKALENRLKPSSVEPPKLELKELPEHLELLEVLRNHKGAIAWSIADIKGIDSSFCTHKILMEDEFKPSVQPQRRVNPNIKEVVKKEVIKLLDAGLIYPISDSPWVSPVQVVPKKGGMTVVKNEKDEIIPQWTVTGKITFHFHSSIKCSNDWLGMYTTAS</sequence>
<accession>A0ABQ5IA46</accession>
<reference evidence="1" key="2">
    <citation type="submission" date="2022-01" db="EMBL/GenBank/DDBJ databases">
        <authorList>
            <person name="Yamashiro T."/>
            <person name="Shiraishi A."/>
            <person name="Satake H."/>
            <person name="Nakayama K."/>
        </authorList>
    </citation>
    <scope>NUCLEOTIDE SEQUENCE</scope>
</reference>
<protein>
    <recommendedName>
        <fullName evidence="3">Reverse transcriptase domain-containing protein</fullName>
    </recommendedName>
</protein>
<keyword evidence="2" id="KW-1185">Reference proteome</keyword>
<evidence type="ECO:0000313" key="2">
    <source>
        <dbReference type="Proteomes" id="UP001151760"/>
    </source>
</evidence>
<proteinExistence type="predicted"/>
<dbReference type="SUPFAM" id="SSF56672">
    <property type="entry name" value="DNA/RNA polymerases"/>
    <property type="match status" value="1"/>
</dbReference>
<reference evidence="1" key="1">
    <citation type="journal article" date="2022" name="Int. J. Mol. Sci.">
        <title>Draft Genome of Tanacetum Coccineum: Genomic Comparison of Closely Related Tanacetum-Family Plants.</title>
        <authorList>
            <person name="Yamashiro T."/>
            <person name="Shiraishi A."/>
            <person name="Nakayama K."/>
            <person name="Satake H."/>
        </authorList>
    </citation>
    <scope>NUCLEOTIDE SEQUENCE</scope>
</reference>
<dbReference type="Proteomes" id="UP001151760">
    <property type="component" value="Unassembled WGS sequence"/>
</dbReference>